<evidence type="ECO:0000256" key="2">
    <source>
        <dbReference type="SAM" id="Phobius"/>
    </source>
</evidence>
<proteinExistence type="predicted"/>
<keyword evidence="2" id="KW-0472">Membrane</keyword>
<accession>A0A7G8Q0Z8</accession>
<evidence type="ECO:0000259" key="4">
    <source>
        <dbReference type="Pfam" id="PF04536"/>
    </source>
</evidence>
<keyword evidence="3" id="KW-0732">Signal</keyword>
<keyword evidence="2" id="KW-1133">Transmembrane helix</keyword>
<dbReference type="RefSeq" id="WP_187055929.1">
    <property type="nucleotide sequence ID" value="NZ_CP060412.1"/>
</dbReference>
<evidence type="ECO:0000313" key="6">
    <source>
        <dbReference type="Proteomes" id="UP000515873"/>
    </source>
</evidence>
<feature type="signal peptide" evidence="3">
    <location>
        <begin position="1"/>
        <end position="31"/>
    </location>
</feature>
<dbReference type="KEGG" id="dtl:H8F01_15280"/>
<dbReference type="AlphaFoldDB" id="A0A7G8Q0Z8"/>
<dbReference type="PANTHER" id="PTHR30373:SF2">
    <property type="entry name" value="UPF0603 PROTEIN YGCG"/>
    <property type="match status" value="1"/>
</dbReference>
<protein>
    <submittedName>
        <fullName evidence="5">TPM domain-containing protein</fullName>
    </submittedName>
</protein>
<feature type="domain" description="TPM" evidence="4">
    <location>
        <begin position="41"/>
        <end position="161"/>
    </location>
</feature>
<feature type="compositionally biased region" description="Gly residues" evidence="1">
    <location>
        <begin position="320"/>
        <end position="336"/>
    </location>
</feature>
<evidence type="ECO:0000256" key="3">
    <source>
        <dbReference type="SAM" id="SignalP"/>
    </source>
</evidence>
<keyword evidence="6" id="KW-1185">Reference proteome</keyword>
<reference evidence="5 6" key="1">
    <citation type="submission" date="2020-08" db="EMBL/GenBank/DDBJ databases">
        <title>Dyella sp. G9 isolated from forest soil.</title>
        <authorList>
            <person name="Fu J."/>
            <person name="Qiu L."/>
        </authorList>
    </citation>
    <scope>NUCLEOTIDE SEQUENCE [LARGE SCALE GENOMIC DNA]</scope>
    <source>
        <strain evidence="5 6">G9</strain>
    </source>
</reference>
<keyword evidence="2" id="KW-0812">Transmembrane</keyword>
<feature type="transmembrane region" description="Helical" evidence="2">
    <location>
        <begin position="189"/>
        <end position="208"/>
    </location>
</feature>
<feature type="chain" id="PRO_5029018225" evidence="3">
    <location>
        <begin position="32"/>
        <end position="336"/>
    </location>
</feature>
<dbReference type="PANTHER" id="PTHR30373">
    <property type="entry name" value="UPF0603 PROTEIN YGCG"/>
    <property type="match status" value="1"/>
</dbReference>
<dbReference type="Gene3D" id="3.10.310.50">
    <property type="match status" value="1"/>
</dbReference>
<evidence type="ECO:0000256" key="1">
    <source>
        <dbReference type="SAM" id="MobiDB-lite"/>
    </source>
</evidence>
<dbReference type="EMBL" id="CP060412">
    <property type="protein sequence ID" value="QNK00456.1"/>
    <property type="molecule type" value="Genomic_DNA"/>
</dbReference>
<dbReference type="InterPro" id="IPR007621">
    <property type="entry name" value="TPM_dom"/>
</dbReference>
<feature type="transmembrane region" description="Helical" evidence="2">
    <location>
        <begin position="238"/>
        <end position="255"/>
    </location>
</feature>
<feature type="region of interest" description="Disordered" evidence="1">
    <location>
        <begin position="300"/>
        <end position="336"/>
    </location>
</feature>
<dbReference type="Pfam" id="PF04536">
    <property type="entry name" value="TPM_phosphatase"/>
    <property type="match status" value="1"/>
</dbReference>
<organism evidence="5 6">
    <name type="scientific">Dyella telluris</name>
    <dbReference type="NCBI Taxonomy" id="2763498"/>
    <lineage>
        <taxon>Bacteria</taxon>
        <taxon>Pseudomonadati</taxon>
        <taxon>Pseudomonadota</taxon>
        <taxon>Gammaproteobacteria</taxon>
        <taxon>Lysobacterales</taxon>
        <taxon>Rhodanobacteraceae</taxon>
        <taxon>Dyella</taxon>
    </lineage>
</organism>
<name>A0A7G8Q0Z8_9GAMM</name>
<feature type="compositionally biased region" description="Gly residues" evidence="1">
    <location>
        <begin position="300"/>
        <end position="313"/>
    </location>
</feature>
<gene>
    <name evidence="5" type="ORF">H8F01_15280</name>
</gene>
<evidence type="ECO:0000313" key="5">
    <source>
        <dbReference type="EMBL" id="QNK00456.1"/>
    </source>
</evidence>
<sequence length="336" mass="35498">MERLLSRLPSIPAMACAFTIWLLLLAGPAHATDVPALQGPVNDYAHVLGDDAAVIGARLAADEQRTGNQVVVLTVRSLGGQDIESYANDVFAQWKLGQKGKDNGVLMVVAVDDHRMRIEVGYGLEGTLTDLASSRIIRERMQPRFADGDYAGGVESGVDGVLGVLDGEAAASPAPADESPAQVIAREGFWKSGAGIFVVLVALFWLLFTWMASQGGSWWSMFLLGPLTIPLLLLLFPWWGVACVYALHLCLATLWRRRQMRGEFRLGKKTKYRTTVRQWPPSLADILLWTGPRKGGLTGYGGGGRGGSGGSGSGSSSSGYSGGGGSSGGGGASGSW</sequence>
<dbReference type="Proteomes" id="UP000515873">
    <property type="component" value="Chromosome"/>
</dbReference>